<feature type="compositionally biased region" description="Low complexity" evidence="10">
    <location>
        <begin position="443"/>
        <end position="458"/>
    </location>
</feature>
<accession>A0A9W7Y4D2</accession>
<dbReference type="SUPFAM" id="SSF50978">
    <property type="entry name" value="WD40 repeat-like"/>
    <property type="match status" value="1"/>
</dbReference>
<evidence type="ECO:0000256" key="9">
    <source>
        <dbReference type="RuleBase" id="RU280818"/>
    </source>
</evidence>
<evidence type="ECO:0000256" key="6">
    <source>
        <dbReference type="ARBA" id="ARBA00023203"/>
    </source>
</evidence>
<comment type="caution">
    <text evidence="12">The sequence shown here is derived from an EMBL/GenBank/DDBJ whole genome shotgun (WGS) entry which is preliminary data.</text>
</comment>
<feature type="domain" description="DUF1899" evidence="11">
    <location>
        <begin position="3"/>
        <end position="67"/>
    </location>
</feature>
<feature type="repeat" description="WD" evidence="8">
    <location>
        <begin position="171"/>
        <end position="212"/>
    </location>
</feature>
<dbReference type="InterPro" id="IPR036322">
    <property type="entry name" value="WD40_repeat_dom_sf"/>
</dbReference>
<dbReference type="Pfam" id="PF08953">
    <property type="entry name" value="DUF1899"/>
    <property type="match status" value="1"/>
</dbReference>
<dbReference type="PANTHER" id="PTHR10856:SF0">
    <property type="entry name" value="CORONIN"/>
    <property type="match status" value="1"/>
</dbReference>
<keyword evidence="4 9" id="KW-0677">Repeat</keyword>
<keyword evidence="6" id="KW-0009">Actin-binding</keyword>
<evidence type="ECO:0000256" key="2">
    <source>
        <dbReference type="ARBA" id="ARBA00022553"/>
    </source>
</evidence>
<dbReference type="InterPro" id="IPR015505">
    <property type="entry name" value="Coronin"/>
</dbReference>
<keyword evidence="2" id="KW-0597">Phosphoprotein</keyword>
<keyword evidence="5" id="KW-0175">Coiled coil</keyword>
<comment type="subunit">
    <text evidence="7">Binds to F-actin.</text>
</comment>
<keyword evidence="3 8" id="KW-0853">WD repeat</keyword>
<feature type="repeat" description="WD" evidence="8">
    <location>
        <begin position="76"/>
        <end position="110"/>
    </location>
</feature>
<evidence type="ECO:0000256" key="8">
    <source>
        <dbReference type="PROSITE-ProRule" id="PRU00221"/>
    </source>
</evidence>
<sequence>MASVVRSSKYRHVYGTAYKRNECFENLRVALGAWDTNYVAANPKYVAVNWNAGGGGAFSVVPHHLAGKLRDEYPLFSAHAGAVLDTAFSPFDDDVIASGAEDHQAMVWRVPDDLEEREEDVTQPLVVLGGHGRKVGHVAWNPAAEGVLAASSSDYTVRLWDVQRGQERQTLRGFGDAVLSIAWSYTGSLMAATCRDKKLRIFDARAGTVVQEGASHTGVKGSRVVWLGAEPRLVTTGFSRSSCREVFLWDAGSLAAPVSKLELDTSAGTLMPFYDAGTSMLYVAGKGDGNIRYYEYADDKLYHLSDYQSPDPQCGLGVMPKRGVDVSKCEVMRFYKVASDSLVEPVSFRVPRKSETFQTDIYPPAPAGKAALSADEYFTGKNADPVLVDMATLYNKGPLVVGSDAPIASHAVPASAPVAVAAAPAVAPAAAAVARAPAPAPVAAPACTRPAAPSSAASETAELSQLRQEAAQLRSELEKARQSAGSAETRAKEAQLQLQQATQQAAEGEQKIRALQSQLDAVASDEQLRAVEAQLKAAELGAESLRCELEKATSQAGEYRAQLAQASARTQEHEDRTSGLQKELKAAIDAANALAAAAERAADRLQ</sequence>
<evidence type="ECO:0000256" key="5">
    <source>
        <dbReference type="ARBA" id="ARBA00023054"/>
    </source>
</evidence>
<evidence type="ECO:0000256" key="3">
    <source>
        <dbReference type="ARBA" id="ARBA00022574"/>
    </source>
</evidence>
<dbReference type="FunFam" id="2.130.10.10:FF:000197">
    <property type="entry name" value="Coronin"/>
    <property type="match status" value="1"/>
</dbReference>
<reference evidence="12" key="1">
    <citation type="submission" date="2022-07" db="EMBL/GenBank/DDBJ databases">
        <title>Phylogenomic reconstructions and comparative analyses of Kickxellomycotina fungi.</title>
        <authorList>
            <person name="Reynolds N.K."/>
            <person name="Stajich J.E."/>
            <person name="Barry K."/>
            <person name="Grigoriev I.V."/>
            <person name="Crous P."/>
            <person name="Smith M.E."/>
        </authorList>
    </citation>
    <scope>NUCLEOTIDE SEQUENCE</scope>
    <source>
        <strain evidence="12">BCRC 34381</strain>
    </source>
</reference>
<dbReference type="AlphaFoldDB" id="A0A9W7Y4D2"/>
<organism evidence="12 13">
    <name type="scientific">Coemansia biformis</name>
    <dbReference type="NCBI Taxonomy" id="1286918"/>
    <lineage>
        <taxon>Eukaryota</taxon>
        <taxon>Fungi</taxon>
        <taxon>Fungi incertae sedis</taxon>
        <taxon>Zoopagomycota</taxon>
        <taxon>Kickxellomycotina</taxon>
        <taxon>Kickxellomycetes</taxon>
        <taxon>Kickxellales</taxon>
        <taxon>Kickxellaceae</taxon>
        <taxon>Coemansia</taxon>
    </lineage>
</organism>
<dbReference type="PROSITE" id="PS50082">
    <property type="entry name" value="WD_REPEATS_2"/>
    <property type="match status" value="3"/>
</dbReference>
<dbReference type="InterPro" id="IPR019775">
    <property type="entry name" value="WD40_repeat_CS"/>
</dbReference>
<dbReference type="EMBL" id="JANBOI010001186">
    <property type="protein sequence ID" value="KAJ1727198.1"/>
    <property type="molecule type" value="Genomic_DNA"/>
</dbReference>
<dbReference type="GO" id="GO:0007015">
    <property type="term" value="P:actin filament organization"/>
    <property type="evidence" value="ECO:0007669"/>
    <property type="project" value="TreeGrafter"/>
</dbReference>
<dbReference type="InterPro" id="IPR015943">
    <property type="entry name" value="WD40/YVTN_repeat-like_dom_sf"/>
</dbReference>
<feature type="region of interest" description="Disordered" evidence="10">
    <location>
        <begin position="443"/>
        <end position="502"/>
    </location>
</feature>
<name>A0A9W7Y4D2_9FUNG</name>
<dbReference type="InterPro" id="IPR015048">
    <property type="entry name" value="DUF1899"/>
</dbReference>
<dbReference type="GO" id="GO:0030479">
    <property type="term" value="C:actin cortical patch"/>
    <property type="evidence" value="ECO:0007669"/>
    <property type="project" value="UniProtKB-ARBA"/>
</dbReference>
<dbReference type="SMART" id="SM01166">
    <property type="entry name" value="DUF1899"/>
    <property type="match status" value="1"/>
</dbReference>
<evidence type="ECO:0000256" key="4">
    <source>
        <dbReference type="ARBA" id="ARBA00022737"/>
    </source>
</evidence>
<dbReference type="Gene3D" id="2.130.10.10">
    <property type="entry name" value="YVTN repeat-like/Quinoprotein amine dehydrogenase"/>
    <property type="match status" value="1"/>
</dbReference>
<dbReference type="PROSITE" id="PS00678">
    <property type="entry name" value="WD_REPEATS_1"/>
    <property type="match status" value="1"/>
</dbReference>
<dbReference type="InterPro" id="IPR001680">
    <property type="entry name" value="WD40_rpt"/>
</dbReference>
<dbReference type="Pfam" id="PF00400">
    <property type="entry name" value="WD40"/>
    <property type="match status" value="3"/>
</dbReference>
<keyword evidence="13" id="KW-1185">Reference proteome</keyword>
<dbReference type="SMART" id="SM00320">
    <property type="entry name" value="WD40"/>
    <property type="match status" value="4"/>
</dbReference>
<protein>
    <recommendedName>
        <fullName evidence="9">Coronin</fullName>
    </recommendedName>
</protein>
<dbReference type="Proteomes" id="UP001143981">
    <property type="component" value="Unassembled WGS sequence"/>
</dbReference>
<evidence type="ECO:0000259" key="11">
    <source>
        <dbReference type="SMART" id="SM01166"/>
    </source>
</evidence>
<proteinExistence type="inferred from homology"/>
<evidence type="ECO:0000256" key="1">
    <source>
        <dbReference type="ARBA" id="ARBA00009482"/>
    </source>
</evidence>
<evidence type="ECO:0000256" key="10">
    <source>
        <dbReference type="SAM" id="MobiDB-lite"/>
    </source>
</evidence>
<feature type="repeat" description="WD" evidence="8">
    <location>
        <begin position="128"/>
        <end position="170"/>
    </location>
</feature>
<dbReference type="PROSITE" id="PS50294">
    <property type="entry name" value="WD_REPEATS_REGION"/>
    <property type="match status" value="1"/>
</dbReference>
<evidence type="ECO:0000313" key="12">
    <source>
        <dbReference type="EMBL" id="KAJ1727198.1"/>
    </source>
</evidence>
<gene>
    <name evidence="12" type="primary">CRN1</name>
    <name evidence="12" type="ORF">LPJ61_004703</name>
</gene>
<evidence type="ECO:0000313" key="13">
    <source>
        <dbReference type="Proteomes" id="UP001143981"/>
    </source>
</evidence>
<dbReference type="OrthoDB" id="1850764at2759"/>
<dbReference type="GO" id="GO:0051015">
    <property type="term" value="F:actin filament binding"/>
    <property type="evidence" value="ECO:0007669"/>
    <property type="project" value="TreeGrafter"/>
</dbReference>
<dbReference type="SUPFAM" id="SSF57997">
    <property type="entry name" value="Tropomyosin"/>
    <property type="match status" value="1"/>
</dbReference>
<dbReference type="Pfam" id="PF16300">
    <property type="entry name" value="WD40_4"/>
    <property type="match status" value="1"/>
</dbReference>
<dbReference type="PANTHER" id="PTHR10856">
    <property type="entry name" value="CORONIN"/>
    <property type="match status" value="1"/>
</dbReference>
<dbReference type="Gene3D" id="1.10.287.1490">
    <property type="match status" value="1"/>
</dbReference>
<dbReference type="SMART" id="SM01167">
    <property type="entry name" value="DUF1900"/>
    <property type="match status" value="1"/>
</dbReference>
<evidence type="ECO:0000256" key="7">
    <source>
        <dbReference type="ARBA" id="ARBA00062568"/>
    </source>
</evidence>
<comment type="similarity">
    <text evidence="1 9">Belongs to the WD repeat coronin family.</text>
</comment>